<evidence type="ECO:0000313" key="3">
    <source>
        <dbReference type="Proteomes" id="UP001159363"/>
    </source>
</evidence>
<feature type="region of interest" description="Disordered" evidence="1">
    <location>
        <begin position="1232"/>
        <end position="1270"/>
    </location>
</feature>
<evidence type="ECO:0000313" key="2">
    <source>
        <dbReference type="EMBL" id="KAJ8873424.1"/>
    </source>
</evidence>
<reference evidence="2 3" key="1">
    <citation type="submission" date="2023-02" db="EMBL/GenBank/DDBJ databases">
        <title>LHISI_Scaffold_Assembly.</title>
        <authorList>
            <person name="Stuart O.P."/>
            <person name="Cleave R."/>
            <person name="Magrath M.J.L."/>
            <person name="Mikheyev A.S."/>
        </authorList>
    </citation>
    <scope>NUCLEOTIDE SEQUENCE [LARGE SCALE GENOMIC DNA]</scope>
    <source>
        <strain evidence="2">Daus_M_001</strain>
        <tissue evidence="2">Leg muscle</tissue>
    </source>
</reference>
<gene>
    <name evidence="2" type="ORF">PR048_024241</name>
</gene>
<dbReference type="Proteomes" id="UP001159363">
    <property type="component" value="Chromosome 9"/>
</dbReference>
<proteinExistence type="predicted"/>
<comment type="caution">
    <text evidence="2">The sequence shown here is derived from an EMBL/GenBank/DDBJ whole genome shotgun (WGS) entry which is preliminary data.</text>
</comment>
<name>A0ABQ9GN18_9NEOP</name>
<dbReference type="EMBL" id="JARBHB010000010">
    <property type="protein sequence ID" value="KAJ8873424.1"/>
    <property type="molecule type" value="Genomic_DNA"/>
</dbReference>
<evidence type="ECO:0000256" key="1">
    <source>
        <dbReference type="SAM" id="MobiDB-lite"/>
    </source>
</evidence>
<sequence>MGTHNLRARVRWTDDLVVHYSTRPRRGGEHSVASPSTNYSSTHSQFTNQIYLNEPLLKLIPLWVFTRGGTVSGSTARKPQQLKPANRVRFPAGLLPHFACGNHSVRCLWSAGFFRDIPFLPPLHSDTAPYSLHFSSALKNLSTPHRWGGGDELVNTGMHGEEKRSECARSFERESQLRNETNVETHLRGICVSVYVKGGREINTCYCSARATRGFVYLPGPSGFPQRQMSCVMLVTYESENASSCPDVTSPNVIPRAADFVDRNENERMGNRDEVKQEISAMKKECGENWEAVQVLTHAITSEDSQQLCGIGVAQSAVLKAVGNTTPPPLACDGHSSWHKYQHQFEIVATLNGYSCILLSPDILPDLFTEITRSGAKITKLASLYLVSRSAAADGNYGVAKVAKRGEITFRDAEIDTLHPAPPSFTKTCLLQRTQEFNTRQAKPSRFSGSDFSALFRGQSVYLDVQALAALQRPEKRAVRCDYAYDDVASSLRTSRDEQRATWLMDLPSTRGSGRTGKLVLGRGWEQLVAGCWNVDQSISRSRHEISSPRRARIAITLFDQALIAERVTKQIAASCVLLPLGREKNSQGLKFRLIWIRIVLLYISFRTPIPMRVFEVNMERRRNEGAGETGDTRENPPTNGIVRHDSHLRKCGMVQGTCNCPEVVQDTCNCPEVVQGTCNCPEVAQDTCNCPEVVQYTCNCPEVVQGTCNCPEVVQGTCNCPEVVQDTCNCPEVVQGPCNCPEVVQGTCNCPEVVQGTCNCPEVVQDTCNCPEVVHGTCNCPEVVQDTCNCPEVVQDTCNCPEVVQDTCNCPEVVQDTCNCPEVVQGTCNCPEVVQGPCNCPEVVQGTCNCPEVVQDTCNCPEVVQGTCNCPEVAQDTCNCPEVVQYTCNCPEVVQGTCNCPEVVQDTCNCPEVVQDTCNCPEVVQGTCNGPEVVQGTCNCPEVVQGTCNSPEVVQGTCNCPEVVQGPCNCPEVVQGTCNCPEVAQDTCNCPEVVQYTCNCPEVVQGTCNCPEVVQDTCNCPEVVQGTCNCPEVVQGTCNCPEVVQGTCNCPEVVQYTCNCPEVVQGTCNCPEVVQLTYNCPEVVQDTYKLKVDNPSQRSDASISSPGEEFYTHYNNTTYQRSPSRAPLPQHFVLDLSVCLSEDPHQDEAIKMQRGVSLVAFRLNTQPPATDCIIQGEKKVFVISYPLPPLSSEGITPLPYVTEFAVGPKAVKYAQYITPLRWVKGSEYEAAPECKSGNNGRSPSKPPRPTASSDTIPTYENPGAVQPARVRFPTLPPQPGFRGFPESLQADDGSLIPAMTDDLPVHLLTDLPVSLITLLRGAAVAERLACSPPTKANRVQSPAGSPDSHMAIVPDDAVGRRIFSGISRFLRPFIPAPLNTHLNHPYRLSRPRC</sequence>
<organism evidence="2 3">
    <name type="scientific">Dryococelus australis</name>
    <dbReference type="NCBI Taxonomy" id="614101"/>
    <lineage>
        <taxon>Eukaryota</taxon>
        <taxon>Metazoa</taxon>
        <taxon>Ecdysozoa</taxon>
        <taxon>Arthropoda</taxon>
        <taxon>Hexapoda</taxon>
        <taxon>Insecta</taxon>
        <taxon>Pterygota</taxon>
        <taxon>Neoptera</taxon>
        <taxon>Polyneoptera</taxon>
        <taxon>Phasmatodea</taxon>
        <taxon>Verophasmatodea</taxon>
        <taxon>Anareolatae</taxon>
        <taxon>Phasmatidae</taxon>
        <taxon>Eurycanthinae</taxon>
        <taxon>Dryococelus</taxon>
    </lineage>
</organism>
<keyword evidence="3" id="KW-1185">Reference proteome</keyword>
<protein>
    <submittedName>
        <fullName evidence="2">Uncharacterized protein</fullName>
    </submittedName>
</protein>
<accession>A0ABQ9GN18</accession>